<name>A0ABR4WAR1_9GAMM</name>
<feature type="transmembrane region" description="Helical" evidence="5">
    <location>
        <begin position="12"/>
        <end position="32"/>
    </location>
</feature>
<keyword evidence="8" id="KW-1185">Reference proteome</keyword>
<reference evidence="7 8" key="1">
    <citation type="submission" date="2012-09" db="EMBL/GenBank/DDBJ databases">
        <title>Genome Sequence of alkane-degrading Bacterium Alcanivorax jadensis T9.</title>
        <authorList>
            <person name="Lai Q."/>
            <person name="Shao Z."/>
        </authorList>
    </citation>
    <scope>NUCLEOTIDE SEQUENCE [LARGE SCALE GENOMIC DNA]</scope>
    <source>
        <strain evidence="7 8">T9</strain>
    </source>
</reference>
<evidence type="ECO:0000259" key="6">
    <source>
        <dbReference type="Pfam" id="PF04357"/>
    </source>
</evidence>
<keyword evidence="4 5" id="KW-0472">Membrane</keyword>
<sequence>MIKRALKRFSIGLLGLLFSVILIVAVASWLLLGTATGNRWLFDQVSGLIPGELQLDDWQGSLLDRVTVTGVRYQLDDLSVSVDRLEAELVPASLARGWLEFTSLSLGNLKLSLPPSQESDDLPASSLPDSLALPLGVRIDTLSLASLHLNDTLLVSELEARQLAAWRRFQLASLTTRTVADISVDATAQGSLAAPMEIQGQARWHMQLPQSDTVNADQLAGQLDISGSLAALQLRHQLQSPLEIHSQGQWRLGDPEQPLALEHLWPAQPLPLALPQPLSLGHGKLTTRGPLATLKIAGQSSLTSGDRTVNLSLDSQLIDGGLALQQLQLDDGEQQLEGHGELLFSPLTWDLTVAGKLDTGLLHPLFPGLLGVQGNSRGSYQGEQWSLSPSQLRLEGRVRQQPLTATTTVESHQQRLQLDSNIRWGDNRLSARGAILPDWSLDASVDLKQLDQLYPDLQGQISGQLQVRGSLATPTLSGNLNGQQLGWQDWSLTSLQTRFQALGLGEQTMSFELNSEALQQGNAEQLAAARISAKGTLNSHTATASFRRDELSMETSLQGSFKALNSSPQWQGSLSDTGLIHQQLGRWQQAEDTAVQLSATAQSISPFCLEQTPSRICLAGNRDSNDQVDASASLNALPLALAGALLGPELAVQGRLDGEATLQGSLDNPDGQYRLQTREAQIAVRTPDAPQELVIEQLSVEGTLQNRRLTSTLTLMSDLATVDATLEHGMDADTSLAGEVALRISSLAPLALFTTDLREISGEIRGDFALDGTLRQPLMNGSIRLDNGRALIPILGVAVTDLQMSVQGSPRGQLDVNGSATLGEGTVALTGILDPSDWPARINLSLQGERLLVADRPDARVLLNPALSLKGDLSDLQLGGRLSIPEAEIRPTQLPEGAVTVSQDQVLVHQEGEQSSGLPLDIDVAVNLGDKVHFQGFGLDAMLGGTLQVEQQPQRPPQLNGELVIREGRYRAYGQNLAIRDGQLIFQGPPDNPGLDIRAIRKIPSENIVVGVQLSGTLQEPEASLFSEPSMEQSQAMSYLLTGRPLERGSKGDNNRIAQALALYGLEKGSGVTEKLGDKLGVDEITVGSDWETDDAALMLGKQLSDRLYLTYAVGLFDAVSTVMLRYTLTRQLHLEARSSTRANSLDLIWERELQ</sequence>
<evidence type="ECO:0000256" key="5">
    <source>
        <dbReference type="SAM" id="Phobius"/>
    </source>
</evidence>
<feature type="domain" description="Translocation and assembly module TamB C-terminal" evidence="6">
    <location>
        <begin position="822"/>
        <end position="1153"/>
    </location>
</feature>
<dbReference type="Proteomes" id="UP000029443">
    <property type="component" value="Unassembled WGS sequence"/>
</dbReference>
<protein>
    <recommendedName>
        <fullName evidence="6">Translocation and assembly module TamB C-terminal domain-containing protein</fullName>
    </recommendedName>
</protein>
<evidence type="ECO:0000313" key="8">
    <source>
        <dbReference type="Proteomes" id="UP000029443"/>
    </source>
</evidence>
<comment type="caution">
    <text evidence="7">The sequence shown here is derived from an EMBL/GenBank/DDBJ whole genome shotgun (WGS) entry which is preliminary data.</text>
</comment>
<keyword evidence="3 5" id="KW-1133">Transmembrane helix</keyword>
<accession>A0ABR4WAR1</accession>
<evidence type="ECO:0000313" key="7">
    <source>
        <dbReference type="EMBL" id="KGD60489.1"/>
    </source>
</evidence>
<organism evidence="7 8">
    <name type="scientific">Alcanivorax jadensis T9</name>
    <dbReference type="NCBI Taxonomy" id="1177181"/>
    <lineage>
        <taxon>Bacteria</taxon>
        <taxon>Pseudomonadati</taxon>
        <taxon>Pseudomonadota</taxon>
        <taxon>Gammaproteobacteria</taxon>
        <taxon>Oceanospirillales</taxon>
        <taxon>Alcanivoracaceae</taxon>
        <taxon>Alcanivorax</taxon>
    </lineage>
</organism>
<dbReference type="InterPro" id="IPR007452">
    <property type="entry name" value="TamB_C"/>
</dbReference>
<gene>
    <name evidence="7" type="ORF">T9A_02445</name>
</gene>
<dbReference type="PANTHER" id="PTHR36985">
    <property type="entry name" value="TRANSLOCATION AND ASSEMBLY MODULE SUBUNIT TAMB"/>
    <property type="match status" value="1"/>
</dbReference>
<dbReference type="EMBL" id="ARXU01000010">
    <property type="protein sequence ID" value="KGD60489.1"/>
    <property type="molecule type" value="Genomic_DNA"/>
</dbReference>
<evidence type="ECO:0000256" key="1">
    <source>
        <dbReference type="ARBA" id="ARBA00004167"/>
    </source>
</evidence>
<feature type="domain" description="Translocation and assembly module TamB C-terminal" evidence="6">
    <location>
        <begin position="631"/>
        <end position="791"/>
    </location>
</feature>
<evidence type="ECO:0000256" key="4">
    <source>
        <dbReference type="ARBA" id="ARBA00023136"/>
    </source>
</evidence>
<keyword evidence="2 5" id="KW-0812">Transmembrane</keyword>
<comment type="subcellular location">
    <subcellularLocation>
        <location evidence="1">Membrane</location>
        <topology evidence="1">Single-pass membrane protein</topology>
    </subcellularLocation>
</comment>
<dbReference type="Pfam" id="PF04357">
    <property type="entry name" value="TamB"/>
    <property type="match status" value="2"/>
</dbReference>
<evidence type="ECO:0000256" key="2">
    <source>
        <dbReference type="ARBA" id="ARBA00022692"/>
    </source>
</evidence>
<proteinExistence type="predicted"/>
<evidence type="ECO:0000256" key="3">
    <source>
        <dbReference type="ARBA" id="ARBA00022989"/>
    </source>
</evidence>
<dbReference type="PANTHER" id="PTHR36985:SF1">
    <property type="entry name" value="TRANSLOCATION AND ASSEMBLY MODULE SUBUNIT TAMB"/>
    <property type="match status" value="1"/>
</dbReference>